<dbReference type="Pfam" id="PF11790">
    <property type="entry name" value="Glyco_hydro_cc"/>
    <property type="match status" value="1"/>
</dbReference>
<dbReference type="Proteomes" id="UP000461730">
    <property type="component" value="Unassembled WGS sequence"/>
</dbReference>
<dbReference type="Gene3D" id="3.20.20.80">
    <property type="entry name" value="Glycosidases"/>
    <property type="match status" value="1"/>
</dbReference>
<dbReference type="NCBIfam" id="TIGR04183">
    <property type="entry name" value="Por_Secre_tail"/>
    <property type="match status" value="1"/>
</dbReference>
<gene>
    <name evidence="3" type="ORF">GO493_26075</name>
</gene>
<keyword evidence="4" id="KW-1185">Reference proteome</keyword>
<dbReference type="EMBL" id="WRXN01000015">
    <property type="protein sequence ID" value="MVT11759.1"/>
    <property type="molecule type" value="Genomic_DNA"/>
</dbReference>
<feature type="domain" description="Secretion system C-terminal sorting" evidence="2">
    <location>
        <begin position="839"/>
        <end position="908"/>
    </location>
</feature>
<comment type="caution">
    <text evidence="3">The sequence shown here is derived from an EMBL/GenBank/DDBJ whole genome shotgun (WGS) entry which is preliminary data.</text>
</comment>
<accession>A0A7K1UBJ6</accession>
<dbReference type="Gene3D" id="2.60.20.10">
    <property type="entry name" value="Crystallins"/>
    <property type="match status" value="1"/>
</dbReference>
<evidence type="ECO:0000313" key="3">
    <source>
        <dbReference type="EMBL" id="MVT11759.1"/>
    </source>
</evidence>
<dbReference type="InterPro" id="IPR053183">
    <property type="entry name" value="ASL1"/>
</dbReference>
<dbReference type="SUPFAM" id="SSF51445">
    <property type="entry name" value="(Trans)glycosidases"/>
    <property type="match status" value="1"/>
</dbReference>
<reference evidence="3 4" key="1">
    <citation type="submission" date="2019-12" db="EMBL/GenBank/DDBJ databases">
        <title>Chitinophaga sp. strain ysch24 (GDMCC 1.1355), whole genome shotgun sequence.</title>
        <authorList>
            <person name="Zhang X."/>
        </authorList>
    </citation>
    <scope>NUCLEOTIDE SEQUENCE [LARGE SCALE GENOMIC DNA]</scope>
    <source>
        <strain evidence="4">ysch24</strain>
    </source>
</reference>
<dbReference type="InterPro" id="IPR026444">
    <property type="entry name" value="Secre_tail"/>
</dbReference>
<dbReference type="InterPro" id="IPR017853">
    <property type="entry name" value="GH"/>
</dbReference>
<evidence type="ECO:0000259" key="2">
    <source>
        <dbReference type="Pfam" id="PF18962"/>
    </source>
</evidence>
<name>A0A7K1UBJ6_9BACT</name>
<dbReference type="Pfam" id="PF18962">
    <property type="entry name" value="Por_Secre_tail"/>
    <property type="match status" value="1"/>
</dbReference>
<protein>
    <submittedName>
        <fullName evidence="3">T9SS type A sorting domain-containing protein</fullName>
    </submittedName>
</protein>
<proteinExistence type="predicted"/>
<organism evidence="3 4">
    <name type="scientific">Chitinophaga tropicalis</name>
    <dbReference type="NCBI Taxonomy" id="2683588"/>
    <lineage>
        <taxon>Bacteria</taxon>
        <taxon>Pseudomonadati</taxon>
        <taxon>Bacteroidota</taxon>
        <taxon>Chitinophagia</taxon>
        <taxon>Chitinophagales</taxon>
        <taxon>Chitinophagaceae</taxon>
        <taxon>Chitinophaga</taxon>
    </lineage>
</organism>
<dbReference type="PANTHER" id="PTHR34154">
    <property type="entry name" value="ALKALI-SENSITIVE LINKAGE PROTEIN 1"/>
    <property type="match status" value="1"/>
</dbReference>
<evidence type="ECO:0000313" key="4">
    <source>
        <dbReference type="Proteomes" id="UP000461730"/>
    </source>
</evidence>
<evidence type="ECO:0000259" key="1">
    <source>
        <dbReference type="Pfam" id="PF11790"/>
    </source>
</evidence>
<dbReference type="InterPro" id="IPR024655">
    <property type="entry name" value="Asl1_glyco_hydro_catalytic"/>
</dbReference>
<sequence length="911" mass="100439">MKKIRPFLTRSISCQKHIYLVVMLLLMKGLAYAQVSGGNMEDSSLWNVYQLGGASQAAYQFNYTGQTPVAGSGGCLRITAFQGTNVLFWQPLRLIAGKTYTVNGAFRTGNVANFWGELYLSTIAPVAGRDYSPNGNGDVIRGFSTWVGCGPDTDGTFLQYACSGKRIYTIPGTAGDSVTIYFAFKTGSTASPLPAPLEVLVDDLSTVMLKDWVLLSTTDGVIDTATTRVTNVSPGQTVEAFRSGLHVAPTATMDIVGITGGVSIAMQDTTLLTDTMAVKVKGLNGTTIYPVVLREISAQATVLAVTGGIVDPVKARVLYPRNGRVVQLASALQVSEHASFKILKEDSTLAGALDTINNQMRIVVTAENGDTGVYRVKKLPFPIPVQTKNNYSDTLPAIYNQVWTVGGSSQIVITGTTEPLKGSLLNLVSDDVWLYFPAVKPAVFYESYLSQLMVNGNAAVADENIRVEQYLQGTMVISQSSTYQPLEVFTGEQCTGLSLKTSLYTYYRSAELGTLNDNIRSFRLKKGYMATFARDELGTGFSRVYVADREDLVVDTLPAGLHGNVSFVRVIPWRWVSKKGWTSGRPSAEALNCSWQYDWDNVATSGWNVEYIPMRHNRWWNSYENINSKRKSTHALGFNEPERTDQANMTVDVAISQWPELLKSGLRLGSPAPSDGGLSWLYQFIDKCDSLNYRVDFVAMHWYLGGQSPQQFYNRLKAVHDRTKRPIWITEWNNGANWTCCKPTYPQQAEAIAAFLHMLDTTSFVERYSLYEWVEDTRHMFYKAPTLLTPAGEVYRDKVSPMAYNEDQAYVPSYRAPSAARMAVVEEEEDGTDVVTVTPNPATTQVVIGLGKTYSQGALVTLTDLNGKVVHTARVAGSRYVIPLDRMTPGMYVVRISNGAQLTVRKVIKQP</sequence>
<dbReference type="AlphaFoldDB" id="A0A7K1UBJ6"/>
<dbReference type="PANTHER" id="PTHR34154:SF3">
    <property type="entry name" value="ALKALI-SENSITIVE LINKAGE PROTEIN 1"/>
    <property type="match status" value="1"/>
</dbReference>
<feature type="domain" description="Asl1-like glycosyl hydrolase catalytic" evidence="1">
    <location>
        <begin position="588"/>
        <end position="787"/>
    </location>
</feature>